<accession>A0ABZ2YHR8</accession>
<reference evidence="3" key="1">
    <citation type="submission" date="2024-03" db="EMBL/GenBank/DDBJ databases">
        <title>Chitinophaga horti sp. nov., isolated from garden soil.</title>
        <authorList>
            <person name="Lee D.S."/>
            <person name="Han D.M."/>
            <person name="Baek J.H."/>
            <person name="Choi D.G."/>
            <person name="Jeon J.H."/>
            <person name="Jeon C.O."/>
        </authorList>
    </citation>
    <scope>NUCLEOTIDE SEQUENCE [LARGE SCALE GENOMIC DNA]</scope>
    <source>
        <strain evidence="3">GPA1</strain>
    </source>
</reference>
<dbReference type="Proteomes" id="UP001485459">
    <property type="component" value="Chromosome"/>
</dbReference>
<name>A0ABZ2YHR8_9BACT</name>
<feature type="transmembrane region" description="Helical" evidence="1">
    <location>
        <begin position="49"/>
        <end position="72"/>
    </location>
</feature>
<keyword evidence="3" id="KW-1185">Reference proteome</keyword>
<evidence type="ECO:0000313" key="3">
    <source>
        <dbReference type="Proteomes" id="UP001485459"/>
    </source>
</evidence>
<keyword evidence="1" id="KW-1133">Transmembrane helix</keyword>
<keyword evidence="1" id="KW-0812">Transmembrane</keyword>
<evidence type="ECO:0000313" key="2">
    <source>
        <dbReference type="EMBL" id="WZN39268.1"/>
    </source>
</evidence>
<protein>
    <submittedName>
        <fullName evidence="2">Uncharacterized protein</fullName>
    </submittedName>
</protein>
<gene>
    <name evidence="2" type="ORF">WJU16_14780</name>
</gene>
<sequence>MDKKVRIPSGTIISIELGSLVGAGSGMVLVSLCQNIADGNTFKTGLVLLAPPITIGLKFVFGMCSPVALNYIRHFRVNRPKVNLVARINKKLEEPGSAEVMTFLEEMRTSIQLSIIDDKLAQIEAIKNAEDNVR</sequence>
<keyword evidence="1" id="KW-0472">Membrane</keyword>
<evidence type="ECO:0000256" key="1">
    <source>
        <dbReference type="SAM" id="Phobius"/>
    </source>
</evidence>
<proteinExistence type="predicted"/>
<feature type="transmembrane region" description="Helical" evidence="1">
    <location>
        <begin position="12"/>
        <end position="37"/>
    </location>
</feature>
<dbReference type="RefSeq" id="WP_341834260.1">
    <property type="nucleotide sequence ID" value="NZ_CP149822.1"/>
</dbReference>
<dbReference type="EMBL" id="CP149822">
    <property type="protein sequence ID" value="WZN39268.1"/>
    <property type="molecule type" value="Genomic_DNA"/>
</dbReference>
<organism evidence="2 3">
    <name type="scientific">Chitinophaga pollutisoli</name>
    <dbReference type="NCBI Taxonomy" id="3133966"/>
    <lineage>
        <taxon>Bacteria</taxon>
        <taxon>Pseudomonadati</taxon>
        <taxon>Bacteroidota</taxon>
        <taxon>Chitinophagia</taxon>
        <taxon>Chitinophagales</taxon>
        <taxon>Chitinophagaceae</taxon>
        <taxon>Chitinophaga</taxon>
    </lineage>
</organism>